<evidence type="ECO:0000313" key="4">
    <source>
        <dbReference type="Proteomes" id="UP000515349"/>
    </source>
</evidence>
<dbReference type="Proteomes" id="UP000539710">
    <property type="component" value="Unassembled WGS sequence"/>
</dbReference>
<dbReference type="Proteomes" id="UP000515349">
    <property type="component" value="Chromosome"/>
</dbReference>
<reference evidence="4" key="2">
    <citation type="submission" date="2020-07" db="EMBL/GenBank/DDBJ databases">
        <title>Chryseobacterium sp.cx-624.</title>
        <authorList>
            <person name="Yang C."/>
        </authorList>
    </citation>
    <scope>NUCLEOTIDE SEQUENCE [LARGE SCALE GENOMIC DNA]</scope>
    <source>
        <strain evidence="4">cx-624</strain>
    </source>
</reference>
<evidence type="ECO:0000313" key="5">
    <source>
        <dbReference type="Proteomes" id="UP000539710"/>
    </source>
</evidence>
<sequence length="138" mass="15834">MKIIHLLLLVFIIGVALTVYTGRRYMKGLKIESTTAPIMNYQQLDIHCATHIRDASSMQIFFDGQSYTVMLSDGLCEEIRENTVAPKLFYDQEKDVVFHEGHLMPKVYIFLSLFPAILLPLLGFIVYRKELNKSVSSM</sequence>
<evidence type="ECO:0008006" key="6">
    <source>
        <dbReference type="Google" id="ProtNLM"/>
    </source>
</evidence>
<keyword evidence="1" id="KW-0812">Transmembrane</keyword>
<evidence type="ECO:0000313" key="2">
    <source>
        <dbReference type="EMBL" id="MBA5246628.1"/>
    </source>
</evidence>
<feature type="transmembrane region" description="Helical" evidence="1">
    <location>
        <begin position="107"/>
        <end position="127"/>
    </location>
</feature>
<dbReference type="AlphaFoldDB" id="A0A7D7LRB8"/>
<gene>
    <name evidence="3" type="ORF">H1R16_09900</name>
    <name evidence="2" type="ORF">H2507_05565</name>
</gene>
<name>A0A7D7LRB8_9FLAO</name>
<keyword evidence="5" id="KW-1185">Reference proteome</keyword>
<dbReference type="RefSeq" id="WP_181886697.1">
    <property type="nucleotide sequence ID" value="NZ_CP059472.1"/>
</dbReference>
<keyword evidence="1" id="KW-0472">Membrane</keyword>
<evidence type="ECO:0000256" key="1">
    <source>
        <dbReference type="SAM" id="Phobius"/>
    </source>
</evidence>
<proteinExistence type="predicted"/>
<evidence type="ECO:0000313" key="3">
    <source>
        <dbReference type="EMBL" id="QMS98017.1"/>
    </source>
</evidence>
<keyword evidence="1" id="KW-1133">Transmembrane helix</keyword>
<dbReference type="EMBL" id="CP059472">
    <property type="protein sequence ID" value="QMS98017.1"/>
    <property type="molecule type" value="Genomic_DNA"/>
</dbReference>
<organism evidence="3 4">
    <name type="scientific">Marnyiella aurantia</name>
    <dbReference type="NCBI Taxonomy" id="2758037"/>
    <lineage>
        <taxon>Bacteria</taxon>
        <taxon>Pseudomonadati</taxon>
        <taxon>Bacteroidota</taxon>
        <taxon>Flavobacteriia</taxon>
        <taxon>Flavobacteriales</taxon>
        <taxon>Weeksellaceae</taxon>
        <taxon>Marnyiella</taxon>
    </lineage>
</organism>
<accession>A0A7D7LRB8</accession>
<reference evidence="2" key="4">
    <citation type="submission" date="2020-07" db="EMBL/GenBank/DDBJ databases">
        <authorList>
            <person name="Yang C."/>
        </authorList>
    </citation>
    <scope>NUCLEOTIDE SEQUENCE</scope>
    <source>
        <strain evidence="2">Cx-624</strain>
    </source>
</reference>
<protein>
    <recommendedName>
        <fullName evidence="6">DUF3592 domain-containing protein</fullName>
    </recommendedName>
</protein>
<dbReference type="EMBL" id="JACEUX010000001">
    <property type="protein sequence ID" value="MBA5246628.1"/>
    <property type="molecule type" value="Genomic_DNA"/>
</dbReference>
<reference evidence="3" key="1">
    <citation type="submission" date="2020-07" db="EMBL/GenBank/DDBJ databases">
        <title>Chryseobacterium sp. CX-624.</title>
        <authorList>
            <person name="Yang C."/>
        </authorList>
    </citation>
    <scope>NUCLEOTIDE SEQUENCE</scope>
    <source>
        <strain evidence="3">CX-624</strain>
    </source>
</reference>
<dbReference type="KEGG" id="cbau:H1R16_09900"/>
<reference evidence="5" key="3">
    <citation type="submission" date="2020-07" db="EMBL/GenBank/DDBJ databases">
        <title>Flavobacterium sp. xlx-214.</title>
        <authorList>
            <person name="Yang C."/>
        </authorList>
    </citation>
    <scope>NUCLEOTIDE SEQUENCE [LARGE SCALE GENOMIC DNA]</scope>
    <source>
        <strain evidence="5">CX-624</strain>
    </source>
</reference>